<accession>A0ACB9NUN2</accession>
<organism evidence="1 2">
    <name type="scientific">Melastoma candidum</name>
    <dbReference type="NCBI Taxonomy" id="119954"/>
    <lineage>
        <taxon>Eukaryota</taxon>
        <taxon>Viridiplantae</taxon>
        <taxon>Streptophyta</taxon>
        <taxon>Embryophyta</taxon>
        <taxon>Tracheophyta</taxon>
        <taxon>Spermatophyta</taxon>
        <taxon>Magnoliopsida</taxon>
        <taxon>eudicotyledons</taxon>
        <taxon>Gunneridae</taxon>
        <taxon>Pentapetalae</taxon>
        <taxon>rosids</taxon>
        <taxon>malvids</taxon>
        <taxon>Myrtales</taxon>
        <taxon>Melastomataceae</taxon>
        <taxon>Melastomatoideae</taxon>
        <taxon>Melastomateae</taxon>
        <taxon>Melastoma</taxon>
    </lineage>
</organism>
<proteinExistence type="predicted"/>
<comment type="caution">
    <text evidence="1">The sequence shown here is derived from an EMBL/GenBank/DDBJ whole genome shotgun (WGS) entry which is preliminary data.</text>
</comment>
<evidence type="ECO:0000313" key="1">
    <source>
        <dbReference type="EMBL" id="KAI4339377.1"/>
    </source>
</evidence>
<dbReference type="Proteomes" id="UP001057402">
    <property type="component" value="Chromosome 7"/>
</dbReference>
<evidence type="ECO:0000313" key="2">
    <source>
        <dbReference type="Proteomes" id="UP001057402"/>
    </source>
</evidence>
<reference evidence="2" key="1">
    <citation type="journal article" date="2023" name="Front. Plant Sci.">
        <title>Chromosomal-level genome assembly of Melastoma candidum provides insights into trichome evolution.</title>
        <authorList>
            <person name="Zhong Y."/>
            <person name="Wu W."/>
            <person name="Sun C."/>
            <person name="Zou P."/>
            <person name="Liu Y."/>
            <person name="Dai S."/>
            <person name="Zhou R."/>
        </authorList>
    </citation>
    <scope>NUCLEOTIDE SEQUENCE [LARGE SCALE GENOMIC DNA]</scope>
</reference>
<dbReference type="EMBL" id="CM042886">
    <property type="protein sequence ID" value="KAI4339377.1"/>
    <property type="molecule type" value="Genomic_DNA"/>
</dbReference>
<gene>
    <name evidence="1" type="ORF">MLD38_024328</name>
</gene>
<sequence>MEGPCRSLVVVLVAIGFLSVCCSVDGGPDTNLIYKRCNKEEDVDETYFKFCLKPVIDNLSAQTADHGYNCYANSHIGNVPCYGHTVCNGGISHDDCLSCLNKAIDDIDSEGCEWDIGVQIQLVDCRVRFEKYEFYE</sequence>
<keyword evidence="2" id="KW-1185">Reference proteome</keyword>
<name>A0ACB9NUN2_9MYRT</name>
<protein>
    <submittedName>
        <fullName evidence="1">Uncharacterized protein</fullName>
    </submittedName>
</protein>